<gene>
    <name evidence="1" type="ORF">CASFOL_040377</name>
</gene>
<comment type="caution">
    <text evidence="1">The sequence shown here is derived from an EMBL/GenBank/DDBJ whole genome shotgun (WGS) entry which is preliminary data.</text>
</comment>
<name>A0ABD3BFS8_9LAMI</name>
<proteinExistence type="predicted"/>
<sequence length="99" mass="10842">MRVRVAAKRAAMKVGEKKTNNSVGVFLLIADAMVAVMAAVGDGEQREFPDWTEFGFLMRFITLYAQTELTLPGVKLAAIFPVRAKATVHSGCTNVFSLY</sequence>
<accession>A0ABD3BFS8</accession>
<dbReference type="AlphaFoldDB" id="A0ABD3BFS8"/>
<reference evidence="2" key="1">
    <citation type="journal article" date="2024" name="IScience">
        <title>Strigolactones Initiate the Formation of Haustorium-like Structures in Castilleja.</title>
        <authorList>
            <person name="Buerger M."/>
            <person name="Peterson D."/>
            <person name="Chory J."/>
        </authorList>
    </citation>
    <scope>NUCLEOTIDE SEQUENCE [LARGE SCALE GENOMIC DNA]</scope>
</reference>
<dbReference type="EMBL" id="JAVIJP010000099">
    <property type="protein sequence ID" value="KAL3616083.1"/>
    <property type="molecule type" value="Genomic_DNA"/>
</dbReference>
<dbReference type="Proteomes" id="UP001632038">
    <property type="component" value="Unassembled WGS sequence"/>
</dbReference>
<evidence type="ECO:0000313" key="1">
    <source>
        <dbReference type="EMBL" id="KAL3616083.1"/>
    </source>
</evidence>
<evidence type="ECO:0000313" key="2">
    <source>
        <dbReference type="Proteomes" id="UP001632038"/>
    </source>
</evidence>
<protein>
    <submittedName>
        <fullName evidence="1">Uncharacterized protein</fullName>
    </submittedName>
</protein>
<keyword evidence="2" id="KW-1185">Reference proteome</keyword>
<organism evidence="1 2">
    <name type="scientific">Castilleja foliolosa</name>
    <dbReference type="NCBI Taxonomy" id="1961234"/>
    <lineage>
        <taxon>Eukaryota</taxon>
        <taxon>Viridiplantae</taxon>
        <taxon>Streptophyta</taxon>
        <taxon>Embryophyta</taxon>
        <taxon>Tracheophyta</taxon>
        <taxon>Spermatophyta</taxon>
        <taxon>Magnoliopsida</taxon>
        <taxon>eudicotyledons</taxon>
        <taxon>Gunneridae</taxon>
        <taxon>Pentapetalae</taxon>
        <taxon>asterids</taxon>
        <taxon>lamiids</taxon>
        <taxon>Lamiales</taxon>
        <taxon>Orobanchaceae</taxon>
        <taxon>Pedicularideae</taxon>
        <taxon>Castillejinae</taxon>
        <taxon>Castilleja</taxon>
    </lineage>
</organism>